<keyword evidence="2" id="KW-0964">Secreted</keyword>
<evidence type="ECO:0000259" key="8">
    <source>
        <dbReference type="Pfam" id="PF01345"/>
    </source>
</evidence>
<dbReference type="InterPro" id="IPR009459">
    <property type="entry name" value="MucBP_dom"/>
</dbReference>
<proteinExistence type="predicted"/>
<dbReference type="InterPro" id="IPR001434">
    <property type="entry name" value="OmcB-like_DUF11"/>
</dbReference>
<evidence type="ECO:0000313" key="11">
    <source>
        <dbReference type="Proteomes" id="UP000194948"/>
    </source>
</evidence>
<dbReference type="RefSeq" id="WP_170923041.1">
    <property type="nucleotide sequence ID" value="NZ_CP147244.1"/>
</dbReference>
<evidence type="ECO:0000256" key="4">
    <source>
        <dbReference type="ARBA" id="ARBA00022737"/>
    </source>
</evidence>
<feature type="domain" description="DUF11" evidence="8">
    <location>
        <begin position="209"/>
        <end position="310"/>
    </location>
</feature>
<reference evidence="10" key="2">
    <citation type="submission" date="2024-03" db="EMBL/GenBank/DDBJ databases">
        <title>The Genome Sequence of Enterococcus sp. DIV0205d.</title>
        <authorList>
            <consortium name="The Broad Institute Genomics Platform"/>
            <consortium name="The Broad Institute Microbial Omics Core"/>
            <consortium name="The Broad Institute Genomic Center for Infectious Diseases"/>
            <person name="Earl A."/>
            <person name="Manson A."/>
            <person name="Gilmore M."/>
            <person name="Schwartman J."/>
            <person name="Shea T."/>
            <person name="Abouelleil A."/>
            <person name="Cao P."/>
            <person name="Chapman S."/>
            <person name="Cusick C."/>
            <person name="Young S."/>
            <person name="Neafsey D."/>
            <person name="Nusbaum C."/>
            <person name="Birren B."/>
        </authorList>
    </citation>
    <scope>NUCLEOTIDE SEQUENCE</scope>
    <source>
        <strain evidence="10">7F3_DIV0205</strain>
    </source>
</reference>
<organism evidence="10 11">
    <name type="scientific">Candidatus Enterococcus palustris</name>
    <dbReference type="NCBI Taxonomy" id="1834189"/>
    <lineage>
        <taxon>Bacteria</taxon>
        <taxon>Bacillati</taxon>
        <taxon>Bacillota</taxon>
        <taxon>Bacilli</taxon>
        <taxon>Lactobacillales</taxon>
        <taxon>Enterococcaceae</taxon>
        <taxon>Enterococcus</taxon>
    </lineage>
</organism>
<dbReference type="InterPro" id="IPR047589">
    <property type="entry name" value="DUF11_rpt"/>
</dbReference>
<dbReference type="EMBL" id="CP147244">
    <property type="protein sequence ID" value="WYK01565.1"/>
    <property type="molecule type" value="Genomic_DNA"/>
</dbReference>
<evidence type="ECO:0008006" key="12">
    <source>
        <dbReference type="Google" id="ProtNLM"/>
    </source>
</evidence>
<feature type="domain" description="Gram-positive cocci surface proteins LPxTG" evidence="7">
    <location>
        <begin position="425"/>
        <end position="464"/>
    </location>
</feature>
<keyword evidence="11" id="KW-1185">Reference proteome</keyword>
<dbReference type="AlphaFoldDB" id="A0AAQ3Y5Z5"/>
<dbReference type="Pfam" id="PF00746">
    <property type="entry name" value="Gram_pos_anchor"/>
    <property type="match status" value="1"/>
</dbReference>
<evidence type="ECO:0000256" key="5">
    <source>
        <dbReference type="ARBA" id="ARBA00023088"/>
    </source>
</evidence>
<evidence type="ECO:0000256" key="2">
    <source>
        <dbReference type="ARBA" id="ARBA00022525"/>
    </source>
</evidence>
<reference evidence="10" key="1">
    <citation type="submission" date="2017-05" db="EMBL/GenBank/DDBJ databases">
        <authorList>
            <consortium name="The Broad Institute Genomics Platform"/>
            <consortium name="The Broad Institute Genomic Center for Infectious Diseases"/>
            <person name="Earl A."/>
            <person name="Manson A."/>
            <person name="Schwartman J."/>
            <person name="Gilmore M."/>
            <person name="Abouelleil A."/>
            <person name="Cao P."/>
            <person name="Chapman S."/>
            <person name="Cusick C."/>
            <person name="Shea T."/>
            <person name="Young S."/>
            <person name="Neafsey D."/>
            <person name="Nusbaum C."/>
            <person name="Birren B."/>
        </authorList>
    </citation>
    <scope>NUCLEOTIDE SEQUENCE</scope>
    <source>
        <strain evidence="10">7F3_DIV0205</strain>
    </source>
</reference>
<accession>A0AAQ3Y5Z5</accession>
<name>A0AAQ3Y5Z5_9ENTE</name>
<dbReference type="NCBIfam" id="TIGR01451">
    <property type="entry name" value="B_ant_repeat"/>
    <property type="match status" value="1"/>
</dbReference>
<evidence type="ECO:0000256" key="1">
    <source>
        <dbReference type="ARBA" id="ARBA00022512"/>
    </source>
</evidence>
<dbReference type="Proteomes" id="UP000194948">
    <property type="component" value="Chromosome"/>
</dbReference>
<dbReference type="Gene3D" id="2.60.40.740">
    <property type="match status" value="1"/>
</dbReference>
<keyword evidence="4" id="KW-0677">Repeat</keyword>
<protein>
    <recommendedName>
        <fullName evidence="12">Gram-positive cocci surface proteins LPxTG domain-containing protein</fullName>
    </recommendedName>
</protein>
<evidence type="ECO:0000256" key="6">
    <source>
        <dbReference type="SAM" id="Phobius"/>
    </source>
</evidence>
<evidence type="ECO:0000259" key="9">
    <source>
        <dbReference type="Pfam" id="PF06458"/>
    </source>
</evidence>
<keyword evidence="3" id="KW-0732">Signal</keyword>
<keyword evidence="6" id="KW-0472">Membrane</keyword>
<dbReference type="NCBIfam" id="TIGR01167">
    <property type="entry name" value="LPXTG_anchor"/>
    <property type="match status" value="1"/>
</dbReference>
<gene>
    <name evidence="10" type="ORF">A5821_002702</name>
</gene>
<feature type="domain" description="MucBP" evidence="9">
    <location>
        <begin position="341"/>
        <end position="401"/>
    </location>
</feature>
<evidence type="ECO:0000256" key="3">
    <source>
        <dbReference type="ARBA" id="ARBA00022729"/>
    </source>
</evidence>
<keyword evidence="6" id="KW-0812">Transmembrane</keyword>
<evidence type="ECO:0000259" key="7">
    <source>
        <dbReference type="Pfam" id="PF00746"/>
    </source>
</evidence>
<evidence type="ECO:0000313" key="10">
    <source>
        <dbReference type="EMBL" id="WYK01565.1"/>
    </source>
</evidence>
<dbReference type="InterPro" id="IPR019931">
    <property type="entry name" value="LPXTG_anchor"/>
</dbReference>
<keyword evidence="6" id="KW-1133">Transmembrane helix</keyword>
<dbReference type="Gene3D" id="3.10.20.320">
    <property type="entry name" value="Putative peptidoglycan bound protein (lpxtg motif)"/>
    <property type="match status" value="1"/>
</dbReference>
<dbReference type="Pfam" id="PF01345">
    <property type="entry name" value="DUF11"/>
    <property type="match status" value="1"/>
</dbReference>
<keyword evidence="1" id="KW-0134">Cell wall</keyword>
<keyword evidence="5" id="KW-0572">Peptidoglycan-anchor</keyword>
<feature type="transmembrane region" description="Helical" evidence="6">
    <location>
        <begin position="443"/>
        <end position="461"/>
    </location>
</feature>
<sequence length="466" mass="51725">MKQKKWTSILAVLIMFILMTFTHVDHVAALELPQSDSLARADRISMPGELAVKYQLLQEDGQPIDANIPLKIGETYLFSMRYQLKEFDNNQEIYDHNIIFWFNEGLEYAAESFYVGSNDLPPTHLSDEGLSSIMPDFPNEMNLPFKGSLSGSMEVYYYFKVKVGNITGNVDLPGLFTGETSDGAGGIKPFSPIPLSLAEQNLFVAPDFQMPLTVSNSEAKVGDILTYTLTAENSGGKVGESVLKNSLPDGVEYLPNTTKINELPIDDSAWNGREFAYSFTDIPENEKITFSYQVKVTGENQTSIDQNVSLEGVTSLAQQPFTLQSNSVTTTIIHVPTLSSVTANFKDQDGTTLKPSITLTGDVGTRYEIDKEIAGYQLKEVLGDDTGIFTEQPKEMTFIYEKVKTDPIEPEINNVNKEQSQQQQQEQAQSQLPKTGAAEQNTVILSAGMLSLFLFSLIFGFRIKNR</sequence>
<dbReference type="Pfam" id="PF06458">
    <property type="entry name" value="MucBP"/>
    <property type="match status" value="1"/>
</dbReference>